<accession>A0AAV6MYF9</accession>
<evidence type="ECO:0000256" key="7">
    <source>
        <dbReference type="ARBA" id="ARBA00047421"/>
    </source>
</evidence>
<evidence type="ECO:0000256" key="3">
    <source>
        <dbReference type="ARBA" id="ARBA00023027"/>
    </source>
</evidence>
<protein>
    <recommendedName>
        <fullName evidence="6">aminobutyraldehyde dehydrogenase</fullName>
        <ecNumber evidence="6">1.2.1.19</ecNumber>
    </recommendedName>
</protein>
<dbReference type="PROSITE" id="PS00687">
    <property type="entry name" value="ALDEHYDE_DEHYDR_GLU"/>
    <property type="match status" value="1"/>
</dbReference>
<evidence type="ECO:0000256" key="2">
    <source>
        <dbReference type="ARBA" id="ARBA00023002"/>
    </source>
</evidence>
<feature type="domain" description="Mannose-1-phosphate guanyltransferase C-terminal" evidence="13">
    <location>
        <begin position="848"/>
        <end position="965"/>
    </location>
</feature>
<dbReference type="Pfam" id="PF00483">
    <property type="entry name" value="NTP_transferase"/>
    <property type="match status" value="1"/>
</dbReference>
<dbReference type="AlphaFoldDB" id="A0AAV6MYF9"/>
<comment type="similarity">
    <text evidence="1 10">Belongs to the aldehyde dehydrogenase family.</text>
</comment>
<evidence type="ECO:0000256" key="6">
    <source>
        <dbReference type="ARBA" id="ARBA00039138"/>
    </source>
</evidence>
<evidence type="ECO:0000313" key="15">
    <source>
        <dbReference type="Proteomes" id="UP000685013"/>
    </source>
</evidence>
<dbReference type="InterPro" id="IPR029510">
    <property type="entry name" value="Ald_DH_CS_GLU"/>
</dbReference>
<dbReference type="PANTHER" id="PTHR43860">
    <property type="entry name" value="BETAINE ALDEHYDE DEHYDROGENASE"/>
    <property type="match status" value="1"/>
</dbReference>
<feature type="domain" description="Nucleotidyl transferase" evidence="12">
    <location>
        <begin position="560"/>
        <end position="764"/>
    </location>
</feature>
<comment type="catalytic activity">
    <reaction evidence="7">
        <text>3-aminopropanal + NAD(+) + H2O = beta-alanine + NADH + 2 H(+)</text>
        <dbReference type="Rhea" id="RHEA:30695"/>
        <dbReference type="ChEBI" id="CHEBI:15377"/>
        <dbReference type="ChEBI" id="CHEBI:15378"/>
        <dbReference type="ChEBI" id="CHEBI:57540"/>
        <dbReference type="ChEBI" id="CHEBI:57945"/>
        <dbReference type="ChEBI" id="CHEBI:57966"/>
        <dbReference type="ChEBI" id="CHEBI:58374"/>
    </reaction>
    <physiologicalReaction direction="left-to-right" evidence="7">
        <dbReference type="Rhea" id="RHEA:30696"/>
    </physiologicalReaction>
</comment>
<dbReference type="CDD" id="cd06428">
    <property type="entry name" value="M1P_guanylylT_A_like_N"/>
    <property type="match status" value="1"/>
</dbReference>
<dbReference type="FunFam" id="2.160.10.10:FF:000030">
    <property type="entry name" value="Putative GDP-mannose pyrophosphorylase"/>
    <property type="match status" value="1"/>
</dbReference>
<evidence type="ECO:0000256" key="10">
    <source>
        <dbReference type="RuleBase" id="RU003345"/>
    </source>
</evidence>
<dbReference type="FunFam" id="3.40.605.10:FF:000007">
    <property type="entry name" value="NAD/NADP-dependent betaine aldehyde dehydrogenase"/>
    <property type="match status" value="1"/>
</dbReference>
<feature type="active site" evidence="9">
    <location>
        <position position="260"/>
    </location>
</feature>
<comment type="pathway">
    <text evidence="5">Amine and polyamine biosynthesis; betaine biosynthesis via choline pathway; betaine from betaine aldehyde: step 1/1.</text>
</comment>
<evidence type="ECO:0000256" key="8">
    <source>
        <dbReference type="ARBA" id="ARBA00049215"/>
    </source>
</evidence>
<dbReference type="PROSITE" id="PS00070">
    <property type="entry name" value="ALDEHYDE_DEHYDR_CYS"/>
    <property type="match status" value="1"/>
</dbReference>
<dbReference type="EMBL" id="JAGKQH010000010">
    <property type="protein sequence ID" value="KAG6589471.1"/>
    <property type="molecule type" value="Genomic_DNA"/>
</dbReference>
<gene>
    <name evidence="14" type="primary">ALDH10A8</name>
    <name evidence="14" type="ORF">SDJN03_14894</name>
</gene>
<dbReference type="Proteomes" id="UP000685013">
    <property type="component" value="Chromosome 10"/>
</dbReference>
<reference evidence="14 15" key="1">
    <citation type="journal article" date="2021" name="Hortic Res">
        <title>The domestication of Cucurbita argyrosperma as revealed by the genome of its wild relative.</title>
        <authorList>
            <person name="Barrera-Redondo J."/>
            <person name="Sanchez-de la Vega G."/>
            <person name="Aguirre-Liguori J.A."/>
            <person name="Castellanos-Morales G."/>
            <person name="Gutierrez-Guerrero Y.T."/>
            <person name="Aguirre-Dugua X."/>
            <person name="Aguirre-Planter E."/>
            <person name="Tenaillon M.I."/>
            <person name="Lira-Saade R."/>
            <person name="Eguiarte L.E."/>
        </authorList>
    </citation>
    <scope>NUCLEOTIDE SEQUENCE [LARGE SCALE GENOMIC DNA]</scope>
    <source>
        <strain evidence="14">JBR-2021</strain>
    </source>
</reference>
<dbReference type="InterPro" id="IPR005835">
    <property type="entry name" value="NTP_transferase_dom"/>
</dbReference>
<dbReference type="GO" id="GO:0110095">
    <property type="term" value="P:cellular detoxification of aldehyde"/>
    <property type="evidence" value="ECO:0007669"/>
    <property type="project" value="UniProtKB-ARBA"/>
</dbReference>
<feature type="non-terminal residue" evidence="14">
    <location>
        <position position="1"/>
    </location>
</feature>
<organism evidence="14 15">
    <name type="scientific">Cucurbita argyrosperma subsp. sororia</name>
    <dbReference type="NCBI Taxonomy" id="37648"/>
    <lineage>
        <taxon>Eukaryota</taxon>
        <taxon>Viridiplantae</taxon>
        <taxon>Streptophyta</taxon>
        <taxon>Embryophyta</taxon>
        <taxon>Tracheophyta</taxon>
        <taxon>Spermatophyta</taxon>
        <taxon>Magnoliopsida</taxon>
        <taxon>eudicotyledons</taxon>
        <taxon>Gunneridae</taxon>
        <taxon>Pentapetalae</taxon>
        <taxon>rosids</taxon>
        <taxon>fabids</taxon>
        <taxon>Cucurbitales</taxon>
        <taxon>Cucurbitaceae</taxon>
        <taxon>Cucurbiteae</taxon>
        <taxon>Cucurbita</taxon>
    </lineage>
</organism>
<proteinExistence type="inferred from homology"/>
<comment type="catalytic activity">
    <reaction evidence="8">
        <text>4-aminobutanal + NAD(+) + H2O = 4-aminobutanoate + NADH + 2 H(+)</text>
        <dbReference type="Rhea" id="RHEA:19105"/>
        <dbReference type="ChEBI" id="CHEBI:15377"/>
        <dbReference type="ChEBI" id="CHEBI:15378"/>
        <dbReference type="ChEBI" id="CHEBI:57540"/>
        <dbReference type="ChEBI" id="CHEBI:57945"/>
        <dbReference type="ChEBI" id="CHEBI:58264"/>
        <dbReference type="ChEBI" id="CHEBI:59888"/>
        <dbReference type="EC" id="1.2.1.19"/>
    </reaction>
    <physiologicalReaction direction="left-to-right" evidence="8">
        <dbReference type="Rhea" id="RHEA:19106"/>
    </physiologicalReaction>
</comment>
<dbReference type="PANTHER" id="PTHR43860:SF2">
    <property type="entry name" value="BETAINE ALDEHYDE DEHYDROGENASE-RELATED"/>
    <property type="match status" value="1"/>
</dbReference>
<feature type="domain" description="Aldehyde dehydrogenase" evidence="11">
    <location>
        <begin position="17"/>
        <end position="485"/>
    </location>
</feature>
<sequence length="966" mass="105554">MAIHIPSRQLFIDGEWREPVLKKRIPIVNPATEQTIGSIPAATAEDVELAVDAARKALARNKGKDWASASGALRAKYLRAIAAKITERKSELAKLETIDCGKPLDEAAWDIDDVAGCFDYYADLAEGLDAKQKAPVSVPMDTFKSHVLKEPIGVVGLITPWNYPLLMAAWKVAPALAAGCAAILKPSELASVTCLELGEICKDVGLPSGILNILTGFGPEAGAPLASHPHVDKIAFTGSCATGSKIMTAAAQLVKPVTMELGGKSPIVVFDDVDLDKAAEWTIFGCFWTNGQICSATSRLLVHENIADEFLDRLVKWCQNIKISDPLEEGCRLGPVVSAGQYEKVLNFVSTAEREGAKLLFGGVRPKHLKKGYFVEPAIVTNVTTSMQLWREEVFGPVLCVKTFSSEDEAIELANDTIYGLGAAVISNDLERCERVTKALQAGIVWVNCSQPCFTQAPWGGNKRSGFGRELGEWGLDNYLTVKQVTEYVSNEPWGCWKKLLLKCVVLRPEFPDSEISLELRCFFHENSSNLAEKSAAVLGFRDLGLLRSAMGSAEEKVVAVIMVGGPTKGTRFRPLSLNIPKPLFPLAGQPMVHHPISACKRIPNLAQIFLIGFYEEREFALYLSSISNELKVPIRYLKEQKPHGSAGGLFHFRDLIMEDSPSHIFLLNCDVCSSFPLPQMLDAHKRYGGMGTILVIRVSAEAAHQFGELVADPTTNELLHYAEKPETFVSDLINCGVYIFTPDIFSAIQGVSTQRKERANLSRLSSFEALQSAATRSLPKDYVRLDQDILSPFAGKKQLYTYETMDFWEQIKTPAMSLKCSGLYLLQYRVTSPDLLASGDGTKNAIITGDVYIHPSAKVHPTAKIGPNVSISANARIGAGSRLISCIILDDVEIQDNAVVIHAIVGWKSSIGRWSRVQADGDYYAKRGVTILGEAVAVEDEVVVTNSIVLPNKTLNMSVQEEIIL</sequence>
<evidence type="ECO:0000256" key="5">
    <source>
        <dbReference type="ARBA" id="ARBA00037921"/>
    </source>
</evidence>
<dbReference type="Pfam" id="PF00171">
    <property type="entry name" value="Aldedh"/>
    <property type="match status" value="1"/>
</dbReference>
<evidence type="ECO:0000259" key="12">
    <source>
        <dbReference type="Pfam" id="PF00483"/>
    </source>
</evidence>
<evidence type="ECO:0000256" key="9">
    <source>
        <dbReference type="PROSITE-ProRule" id="PRU10007"/>
    </source>
</evidence>
<dbReference type="InterPro" id="IPR056729">
    <property type="entry name" value="GMPPB_C"/>
</dbReference>
<keyword evidence="4" id="KW-0915">Sodium</keyword>
<evidence type="ECO:0000259" key="13">
    <source>
        <dbReference type="Pfam" id="PF25087"/>
    </source>
</evidence>
<evidence type="ECO:0000256" key="4">
    <source>
        <dbReference type="ARBA" id="ARBA00023053"/>
    </source>
</evidence>
<comment type="caution">
    <text evidence="14">The sequence shown here is derived from an EMBL/GenBank/DDBJ whole genome shotgun (WGS) entry which is preliminary data.</text>
</comment>
<keyword evidence="2 10" id="KW-0560">Oxidoreductase</keyword>
<dbReference type="FunFam" id="3.40.309.10:FF:000012">
    <property type="entry name" value="Betaine aldehyde dehydrogenase"/>
    <property type="match status" value="1"/>
</dbReference>
<evidence type="ECO:0000313" key="14">
    <source>
        <dbReference type="EMBL" id="KAG6589471.1"/>
    </source>
</evidence>
<dbReference type="InterPro" id="IPR015590">
    <property type="entry name" value="Aldehyde_DH_dom"/>
</dbReference>
<keyword evidence="15" id="KW-1185">Reference proteome</keyword>
<dbReference type="InterPro" id="IPR016160">
    <property type="entry name" value="Ald_DH_CS_CYS"/>
</dbReference>
<dbReference type="CDD" id="cd07110">
    <property type="entry name" value="ALDH_F10_BADH"/>
    <property type="match status" value="1"/>
</dbReference>
<dbReference type="EC" id="1.2.1.19" evidence="6"/>
<evidence type="ECO:0000256" key="1">
    <source>
        <dbReference type="ARBA" id="ARBA00009986"/>
    </source>
</evidence>
<dbReference type="Pfam" id="PF25087">
    <property type="entry name" value="GMPPB_C"/>
    <property type="match status" value="1"/>
</dbReference>
<evidence type="ECO:0000259" key="11">
    <source>
        <dbReference type="Pfam" id="PF00171"/>
    </source>
</evidence>
<dbReference type="FunFam" id="3.90.550.10:FF:000071">
    <property type="entry name" value="Mannose-1-phosphate guanyltransferase alpha"/>
    <property type="match status" value="1"/>
</dbReference>
<name>A0AAV6MYF9_9ROSI</name>
<dbReference type="GO" id="GO:0019145">
    <property type="term" value="F:aminobutyraldehyde dehydrogenase (NAD+) activity"/>
    <property type="evidence" value="ECO:0007669"/>
    <property type="project" value="UniProtKB-EC"/>
</dbReference>
<keyword evidence="3" id="KW-0520">NAD</keyword>